<evidence type="ECO:0000313" key="3">
    <source>
        <dbReference type="Proteomes" id="UP001223586"/>
    </source>
</evidence>
<protein>
    <submittedName>
        <fullName evidence="2">MOSC domain-containing protein YiiM</fullName>
    </submittedName>
</protein>
<dbReference type="Pfam" id="PF03473">
    <property type="entry name" value="MOSC"/>
    <property type="match status" value="1"/>
</dbReference>
<keyword evidence="3" id="KW-1185">Reference proteome</keyword>
<dbReference type="InterPro" id="IPR011037">
    <property type="entry name" value="Pyrv_Knase-like_insert_dom_sf"/>
</dbReference>
<dbReference type="InterPro" id="IPR052353">
    <property type="entry name" value="Benzoxazolinone_Detox_Enz"/>
</dbReference>
<comment type="caution">
    <text evidence="2">The sequence shown here is derived from an EMBL/GenBank/DDBJ whole genome shotgun (WGS) entry which is preliminary data.</text>
</comment>
<dbReference type="EMBL" id="JAUSTT010000006">
    <property type="protein sequence ID" value="MDQ0175479.1"/>
    <property type="molecule type" value="Genomic_DNA"/>
</dbReference>
<dbReference type="PANTHER" id="PTHR30212">
    <property type="entry name" value="PROTEIN YIIM"/>
    <property type="match status" value="1"/>
</dbReference>
<dbReference type="PANTHER" id="PTHR30212:SF2">
    <property type="entry name" value="PROTEIN YIIM"/>
    <property type="match status" value="1"/>
</dbReference>
<evidence type="ECO:0000313" key="2">
    <source>
        <dbReference type="EMBL" id="MDQ0175479.1"/>
    </source>
</evidence>
<dbReference type="InterPro" id="IPR005302">
    <property type="entry name" value="MoCF_Sase_C"/>
</dbReference>
<reference evidence="2 3" key="1">
    <citation type="submission" date="2023-07" db="EMBL/GenBank/DDBJ databases">
        <title>Genomic Encyclopedia of Type Strains, Phase IV (KMG-IV): sequencing the most valuable type-strain genomes for metagenomic binning, comparative biology and taxonomic classification.</title>
        <authorList>
            <person name="Goeker M."/>
        </authorList>
    </citation>
    <scope>NUCLEOTIDE SEQUENCE [LARGE SCALE GENOMIC DNA]</scope>
    <source>
        <strain evidence="2 3">DSM 23837</strain>
    </source>
</reference>
<accession>A0ABT9WQB6</accession>
<dbReference type="Pfam" id="PF03475">
    <property type="entry name" value="YiiM_3-alpha"/>
    <property type="match status" value="1"/>
</dbReference>
<dbReference type="Gene3D" id="2.40.33.20">
    <property type="entry name" value="PK beta-barrel domain-like"/>
    <property type="match status" value="1"/>
</dbReference>
<organism evidence="2 3">
    <name type="scientific">Bacillus chungangensis</name>
    <dbReference type="NCBI Taxonomy" id="587633"/>
    <lineage>
        <taxon>Bacteria</taxon>
        <taxon>Bacillati</taxon>
        <taxon>Bacillota</taxon>
        <taxon>Bacilli</taxon>
        <taxon>Bacillales</taxon>
        <taxon>Bacillaceae</taxon>
        <taxon>Bacillus</taxon>
    </lineage>
</organism>
<gene>
    <name evidence="2" type="ORF">J2S08_001313</name>
</gene>
<proteinExistence type="predicted"/>
<evidence type="ECO:0000259" key="1">
    <source>
        <dbReference type="PROSITE" id="PS51340"/>
    </source>
</evidence>
<dbReference type="InterPro" id="IPR005163">
    <property type="entry name" value="Tri_helical_YiiM-like"/>
</dbReference>
<dbReference type="SUPFAM" id="SSF50800">
    <property type="entry name" value="PK beta-barrel domain-like"/>
    <property type="match status" value="1"/>
</dbReference>
<dbReference type="PROSITE" id="PS51340">
    <property type="entry name" value="MOSC"/>
    <property type="match status" value="1"/>
</dbReference>
<dbReference type="RefSeq" id="WP_307227826.1">
    <property type="nucleotide sequence ID" value="NZ_JAUSTT010000006.1"/>
</dbReference>
<feature type="domain" description="MOSC" evidence="1">
    <location>
        <begin position="27"/>
        <end position="161"/>
    </location>
</feature>
<dbReference type="Proteomes" id="UP001223586">
    <property type="component" value="Unassembled WGS sequence"/>
</dbReference>
<name>A0ABT9WQB6_9BACI</name>
<sequence>MQLKSLYIGKPKQYVYKGKMYTSAISKNSKDQIYLTKGGFQEDGVADHRHHGGPDRAVCFYPVEHYSQWQMEFGKDLLRPGFGENVSVAGMLEQDVCIGDIYKIGEATVQISQNRIPCATISQHNGIDSLLKRVIETGYTGYFARVLEAGCISLDAKIHLLDRPEKTATVLAVNQLYFHDRDNQDLLQSVVEIESLAEVMREKFVKKLKITLDK</sequence>